<evidence type="ECO:0000313" key="16">
    <source>
        <dbReference type="EMBL" id="KAF6026116.1"/>
    </source>
</evidence>
<protein>
    <recommendedName>
        <fullName evidence="18">SLC5A7</fullName>
    </recommendedName>
</protein>
<dbReference type="Gene3D" id="1.20.1730.10">
    <property type="entry name" value="Sodium/glucose cotransporter"/>
    <property type="match status" value="1"/>
</dbReference>
<keyword evidence="8" id="KW-0915">Sodium</keyword>
<dbReference type="OrthoDB" id="546820at2759"/>
<feature type="region of interest" description="Disordered" evidence="14">
    <location>
        <begin position="281"/>
        <end position="301"/>
    </location>
</feature>
<gene>
    <name evidence="16" type="ORF">EB796_015581</name>
</gene>
<dbReference type="Proteomes" id="UP000593567">
    <property type="component" value="Unassembled WGS sequence"/>
</dbReference>
<evidence type="ECO:0000313" key="17">
    <source>
        <dbReference type="Proteomes" id="UP000593567"/>
    </source>
</evidence>
<evidence type="ECO:0000256" key="5">
    <source>
        <dbReference type="ARBA" id="ARBA00022847"/>
    </source>
</evidence>
<evidence type="ECO:0000256" key="3">
    <source>
        <dbReference type="ARBA" id="ARBA00022448"/>
    </source>
</evidence>
<dbReference type="GO" id="GO:0008292">
    <property type="term" value="P:acetylcholine biosynthetic process"/>
    <property type="evidence" value="ECO:0007669"/>
    <property type="project" value="TreeGrafter"/>
</dbReference>
<feature type="transmembrane region" description="Helical" evidence="15">
    <location>
        <begin position="165"/>
        <end position="183"/>
    </location>
</feature>
<dbReference type="EMBL" id="VXIV02002346">
    <property type="protein sequence ID" value="KAF6026116.1"/>
    <property type="molecule type" value="Genomic_DNA"/>
</dbReference>
<keyword evidence="9" id="KW-0406">Ion transport</keyword>
<dbReference type="InterPro" id="IPR038377">
    <property type="entry name" value="Na/Glc_symporter_sf"/>
</dbReference>
<keyword evidence="5" id="KW-0769">Symport</keyword>
<proteinExistence type="inferred from homology"/>
<accession>A0A7J7JL08</accession>
<sequence length="301" mass="33158">MFGGLPWQVYFQRVLASRTPDGARVLSFLGGIGCLLMAIPPVMIGAIGYSTDWNQTAYSGVLDDGTVRPNLIVPLVLQYLTPPAVAIIGLGAVSAAVMSSADSSMLSSSTMFAQNVYKPVFRPQASDREVIWVMRLAAVVFCCIAAVLAITIQTVYGLFVMCGDFVYVLLFPQLVSVMFVPWFNTFGSLTGFLVSLAVRLLGGEALLNWKAVVAFPWYDSETNRQYFPYKTLCMLIGLFVMLIVSYVTNRLMESGRLNRKWLHRINNRLYATAAEEKEDGDGKLGEINEGMDYASDTSTKL</sequence>
<keyword evidence="12" id="KW-0739">Sodium transport</keyword>
<feature type="transmembrane region" description="Helical" evidence="15">
    <location>
        <begin position="132"/>
        <end position="159"/>
    </location>
</feature>
<dbReference type="PANTHER" id="PTHR45897">
    <property type="entry name" value="HIGH-AFFINITY CHOLINE TRANSPORTER 1"/>
    <property type="match status" value="1"/>
</dbReference>
<comment type="caution">
    <text evidence="16">The sequence shown here is derived from an EMBL/GenBank/DDBJ whole genome shotgun (WGS) entry which is preliminary data.</text>
</comment>
<reference evidence="16" key="1">
    <citation type="submission" date="2020-06" db="EMBL/GenBank/DDBJ databases">
        <title>Draft genome of Bugula neritina, a colonial animal packing powerful symbionts and potential medicines.</title>
        <authorList>
            <person name="Rayko M."/>
        </authorList>
    </citation>
    <scope>NUCLEOTIDE SEQUENCE [LARGE SCALE GENOMIC DNA]</scope>
    <source>
        <strain evidence="16">Kwan_BN1</strain>
    </source>
</reference>
<dbReference type="PROSITE" id="PS50283">
    <property type="entry name" value="NA_SOLUT_SYMP_3"/>
    <property type="match status" value="1"/>
</dbReference>
<evidence type="ECO:0000256" key="14">
    <source>
        <dbReference type="SAM" id="MobiDB-lite"/>
    </source>
</evidence>
<feature type="transmembrane region" description="Helical" evidence="15">
    <location>
        <begin position="25"/>
        <end position="51"/>
    </location>
</feature>
<evidence type="ECO:0000256" key="15">
    <source>
        <dbReference type="SAM" id="Phobius"/>
    </source>
</evidence>
<keyword evidence="17" id="KW-1185">Reference proteome</keyword>
<dbReference type="GO" id="GO:0005886">
    <property type="term" value="C:plasma membrane"/>
    <property type="evidence" value="ECO:0007669"/>
    <property type="project" value="TreeGrafter"/>
</dbReference>
<feature type="transmembrane region" description="Helical" evidence="15">
    <location>
        <begin position="229"/>
        <end position="249"/>
    </location>
</feature>
<evidence type="ECO:0008006" key="18">
    <source>
        <dbReference type="Google" id="ProtNLM"/>
    </source>
</evidence>
<dbReference type="AlphaFoldDB" id="A0A7J7JL08"/>
<evidence type="ECO:0000256" key="10">
    <source>
        <dbReference type="ARBA" id="ARBA00023136"/>
    </source>
</evidence>
<dbReference type="PANTHER" id="PTHR45897:SF4">
    <property type="entry name" value="HIGH-AFFINITY CHOLINE TRANSPORTER 1"/>
    <property type="match status" value="1"/>
</dbReference>
<evidence type="ECO:0000256" key="1">
    <source>
        <dbReference type="ARBA" id="ARBA00004141"/>
    </source>
</evidence>
<evidence type="ECO:0000256" key="6">
    <source>
        <dbReference type="ARBA" id="ARBA00022979"/>
    </source>
</evidence>
<evidence type="ECO:0000256" key="13">
    <source>
        <dbReference type="RuleBase" id="RU362091"/>
    </source>
</evidence>
<dbReference type="InterPro" id="IPR052244">
    <property type="entry name" value="Choline_transporter"/>
</dbReference>
<dbReference type="GO" id="GO:0005307">
    <property type="term" value="F:choline:sodium symporter activity"/>
    <property type="evidence" value="ECO:0007669"/>
    <property type="project" value="TreeGrafter"/>
</dbReference>
<keyword evidence="6" id="KW-0530">Neurotransmitter biosynthesis</keyword>
<evidence type="ECO:0000256" key="2">
    <source>
        <dbReference type="ARBA" id="ARBA00006434"/>
    </source>
</evidence>
<name>A0A7J7JL08_BUGNE</name>
<evidence type="ECO:0000256" key="4">
    <source>
        <dbReference type="ARBA" id="ARBA00022692"/>
    </source>
</evidence>
<feature type="transmembrane region" description="Helical" evidence="15">
    <location>
        <begin position="71"/>
        <end position="97"/>
    </location>
</feature>
<keyword evidence="4 15" id="KW-0812">Transmembrane</keyword>
<comment type="similarity">
    <text evidence="2 13">Belongs to the sodium:solute symporter (SSF) (TC 2.A.21) family.</text>
</comment>
<evidence type="ECO:0000256" key="11">
    <source>
        <dbReference type="ARBA" id="ARBA00023180"/>
    </source>
</evidence>
<keyword evidence="3" id="KW-0813">Transport</keyword>
<evidence type="ECO:0000256" key="7">
    <source>
        <dbReference type="ARBA" id="ARBA00022989"/>
    </source>
</evidence>
<evidence type="ECO:0000256" key="12">
    <source>
        <dbReference type="ARBA" id="ARBA00023201"/>
    </source>
</evidence>
<organism evidence="16 17">
    <name type="scientific">Bugula neritina</name>
    <name type="common">Brown bryozoan</name>
    <name type="synonym">Sertularia neritina</name>
    <dbReference type="NCBI Taxonomy" id="10212"/>
    <lineage>
        <taxon>Eukaryota</taxon>
        <taxon>Metazoa</taxon>
        <taxon>Spiralia</taxon>
        <taxon>Lophotrochozoa</taxon>
        <taxon>Bryozoa</taxon>
        <taxon>Gymnolaemata</taxon>
        <taxon>Cheilostomatida</taxon>
        <taxon>Flustrina</taxon>
        <taxon>Buguloidea</taxon>
        <taxon>Bugulidae</taxon>
        <taxon>Bugula</taxon>
    </lineage>
</organism>
<dbReference type="InterPro" id="IPR001734">
    <property type="entry name" value="Na/solute_symporter"/>
</dbReference>
<dbReference type="Pfam" id="PF00474">
    <property type="entry name" value="SSF"/>
    <property type="match status" value="1"/>
</dbReference>
<keyword evidence="11" id="KW-0325">Glycoprotein</keyword>
<evidence type="ECO:0000256" key="9">
    <source>
        <dbReference type="ARBA" id="ARBA00023065"/>
    </source>
</evidence>
<keyword evidence="10 15" id="KW-0472">Membrane</keyword>
<evidence type="ECO:0000256" key="8">
    <source>
        <dbReference type="ARBA" id="ARBA00023053"/>
    </source>
</evidence>
<keyword evidence="7 15" id="KW-1133">Transmembrane helix</keyword>
<comment type="subcellular location">
    <subcellularLocation>
        <location evidence="1">Membrane</location>
        <topology evidence="1">Multi-pass membrane protein</topology>
    </subcellularLocation>
</comment>